<evidence type="ECO:0000256" key="4">
    <source>
        <dbReference type="ARBA" id="ARBA00022490"/>
    </source>
</evidence>
<dbReference type="GO" id="GO:0006508">
    <property type="term" value="P:proteolysis"/>
    <property type="evidence" value="ECO:0007669"/>
    <property type="project" value="UniProtKB-KW"/>
</dbReference>
<dbReference type="Proteomes" id="UP000254808">
    <property type="component" value="Chromosome"/>
</dbReference>
<feature type="signal peptide" evidence="12">
    <location>
        <begin position="1"/>
        <end position="24"/>
    </location>
</feature>
<feature type="domain" description="Fibronectin type-III" evidence="13">
    <location>
        <begin position="456"/>
        <end position="562"/>
    </location>
</feature>
<keyword evidence="9" id="KW-0966">Cell projection</keyword>
<keyword evidence="7 10" id="KW-0720">Serine protease</keyword>
<accession>A0A345UIR1</accession>
<keyword evidence="12" id="KW-0732">Signal</keyword>
<dbReference type="InterPro" id="IPR023828">
    <property type="entry name" value="Peptidase_S8_Ser-AS"/>
</dbReference>
<dbReference type="SUPFAM" id="SSF52743">
    <property type="entry name" value="Subtilisin-like"/>
    <property type="match status" value="1"/>
</dbReference>
<dbReference type="InterPro" id="IPR000209">
    <property type="entry name" value="Peptidase_S8/S53_dom"/>
</dbReference>
<evidence type="ECO:0000313" key="15">
    <source>
        <dbReference type="Proteomes" id="UP000254808"/>
    </source>
</evidence>
<sequence length="1238" mass="132426">MKKTLPLKLLALIALLVAGLYQPAKLNANDFTEEQRTVTAEVQGFGEIEFVENRVIVKMKDGLMMEAQAEQLRAAMSAELEIPLPFIGAEVWRLNGRSVENIMAEFSGHEAIEWIQPDIVYHLPDVVEEYHEPLDQDVQTAPFNEGIIPNDPLYGVLWGMDRISAPQAWALETGDPNVIIAVLDSGVDYNHPDLAANMWQDENGNFGANFAGGPVNDPMDLNRHGTHVAGTVAAVGNNGIGVVGVMWNAQIMAVRVCGTSGCPQSAIVQGLAYAIENGAMISNNSYGTQTPTSNPNPPPAYVSMMEAAQAAGHLFITSAGNSANNNDILNVWPANLMRDFDNVMSIGNSTANDVRNTGSCFGLETVHMFAPGTGIRSTVLNNGYANLSGTSMASPHVAGAAGLILSANPNADYLFIKERLMESVDQLPAFANISISGGRLNAAEAILVDDGIAPAPITDLSVTFTDATLAKLEWTATGSSDTEGRAFAYDVRISTTPITDGNFEAAEQVEGVSRPADSGTAESYLVRNLEPGTTYYFAIRATDAFNNISELSNVASTTTEEPASIAVSVDSITDQVQVETTPSFTFTVSNNGSGQLRYVIPTGELAETAARAGNPVNAADALFRLTPGADGTETGNPVLTGAGGPDNFGYFWFDDEELQGLTFSWLDISEIGTALEVSNPDNGFGATDLPFAFPFYDELKTEIGIAVNGFASFNTIPANGLPNNNPIPGNGTFPNDLIVPFWYNMALGDEGGIYTYYDQATERFIIQWDNLIEGDGNTPGSYTFQAILSASGAISFQYLNMSGITDRATIGIQPRNNQDALQISFRTPFADNFKAVHIGTALPEWVNLSPASGVVAPGSSEEIELVIDGNLFVNGLYETEIIILNNDSDNTLVRVPVSIEAVGGTPQVSADTNSLDFGLVYLDWPESLEIEFTNTGRAPLVFTEVSTDNEGISVSLNEEMTVPPLGSAVLTVTYDPVQTETLETVLSIQTDDPATHAFEIALNGSAAGAPDIRLNRAQLTAEVPEGGLVGVPMTIRNAGESLLTYAIDFVETTSRPIGEAPSEDGYTAVPAELNGETQSFPIWILFPVPTGSVEPGVTREITVRFRGNVPPGDYTATMFVESNDPAKPQRTVNLFLTVVTDVSTEPEGSVPTSFSLNQNYPNPFNPTTRIEYALPEAAQVTLEVFNVQGQRVAVLVNEMQNAGNHGATFDAANLSSGIYIYRLRAGSFVQTQKMMLVK</sequence>
<dbReference type="InterPro" id="IPR050131">
    <property type="entry name" value="Peptidase_S8_subtilisin-like"/>
</dbReference>
<dbReference type="Gene3D" id="3.40.50.200">
    <property type="entry name" value="Peptidase S8/S53 domain"/>
    <property type="match status" value="1"/>
</dbReference>
<dbReference type="InterPro" id="IPR023827">
    <property type="entry name" value="Peptidase_S8_Asp-AS"/>
</dbReference>
<dbReference type="Pfam" id="PF22544">
    <property type="entry name" value="HYDIN_VesB_CFA65-like_Ig"/>
    <property type="match status" value="1"/>
</dbReference>
<evidence type="ECO:0000256" key="1">
    <source>
        <dbReference type="ARBA" id="ARBA00004138"/>
    </source>
</evidence>
<comment type="similarity">
    <text evidence="3 10 11">Belongs to the peptidase S8 family.</text>
</comment>
<evidence type="ECO:0000256" key="3">
    <source>
        <dbReference type="ARBA" id="ARBA00011073"/>
    </source>
</evidence>
<organism evidence="14 15">
    <name type="scientific">Cyclonatronum proteinivorum</name>
    <dbReference type="NCBI Taxonomy" id="1457365"/>
    <lineage>
        <taxon>Bacteria</taxon>
        <taxon>Pseudomonadati</taxon>
        <taxon>Balneolota</taxon>
        <taxon>Balneolia</taxon>
        <taxon>Balneolales</taxon>
        <taxon>Cyclonatronaceae</taxon>
        <taxon>Cyclonatronum</taxon>
    </lineage>
</organism>
<proteinExistence type="inferred from homology"/>
<dbReference type="InterPro" id="IPR036852">
    <property type="entry name" value="Peptidase_S8/S53_dom_sf"/>
</dbReference>
<keyword evidence="15" id="KW-1185">Reference proteome</keyword>
<gene>
    <name evidence="14" type="ORF">CYPRO_1098</name>
</gene>
<evidence type="ECO:0000256" key="12">
    <source>
        <dbReference type="SAM" id="SignalP"/>
    </source>
</evidence>
<name>A0A345UIR1_9BACT</name>
<dbReference type="PANTHER" id="PTHR43806:SF11">
    <property type="entry name" value="CEREVISIN-RELATED"/>
    <property type="match status" value="1"/>
</dbReference>
<evidence type="ECO:0000256" key="7">
    <source>
        <dbReference type="ARBA" id="ARBA00022825"/>
    </source>
</evidence>
<dbReference type="SMART" id="SM00060">
    <property type="entry name" value="FN3"/>
    <property type="match status" value="1"/>
</dbReference>
<dbReference type="AlphaFoldDB" id="A0A345UIR1"/>
<feature type="chain" id="PRO_5016889520" evidence="12">
    <location>
        <begin position="25"/>
        <end position="1238"/>
    </location>
</feature>
<feature type="active site" description="Charge relay system" evidence="10">
    <location>
        <position position="224"/>
    </location>
</feature>
<dbReference type="GO" id="GO:0004252">
    <property type="term" value="F:serine-type endopeptidase activity"/>
    <property type="evidence" value="ECO:0007669"/>
    <property type="project" value="UniProtKB-UniRule"/>
</dbReference>
<dbReference type="SUPFAM" id="SSF49265">
    <property type="entry name" value="Fibronectin type III"/>
    <property type="match status" value="1"/>
</dbReference>
<dbReference type="OrthoDB" id="9798386at2"/>
<dbReference type="InterPro" id="IPR053879">
    <property type="entry name" value="HYDIN_VesB_CFA65-like_Ig"/>
</dbReference>
<dbReference type="InterPro" id="IPR003961">
    <property type="entry name" value="FN3_dom"/>
</dbReference>
<evidence type="ECO:0000256" key="2">
    <source>
        <dbReference type="ARBA" id="ARBA00004496"/>
    </source>
</evidence>
<protein>
    <submittedName>
        <fullName evidence="14">Por secretion system C-terminal sorting domain-containing protein</fullName>
    </submittedName>
</protein>
<evidence type="ECO:0000256" key="5">
    <source>
        <dbReference type="ARBA" id="ARBA00022670"/>
    </source>
</evidence>
<dbReference type="InterPro" id="IPR022398">
    <property type="entry name" value="Peptidase_S8_His-AS"/>
</dbReference>
<dbReference type="PROSITE" id="PS00138">
    <property type="entry name" value="SUBTILASE_SER"/>
    <property type="match status" value="1"/>
</dbReference>
<evidence type="ECO:0000256" key="8">
    <source>
        <dbReference type="ARBA" id="ARBA00023069"/>
    </source>
</evidence>
<dbReference type="PROSITE" id="PS00137">
    <property type="entry name" value="SUBTILASE_HIS"/>
    <property type="match status" value="1"/>
</dbReference>
<dbReference type="InterPro" id="IPR015500">
    <property type="entry name" value="Peptidase_S8_subtilisin-rel"/>
</dbReference>
<dbReference type="PANTHER" id="PTHR43806">
    <property type="entry name" value="PEPTIDASE S8"/>
    <property type="match status" value="1"/>
</dbReference>
<dbReference type="RefSeq" id="WP_114983635.1">
    <property type="nucleotide sequence ID" value="NZ_CP027806.1"/>
</dbReference>
<dbReference type="PROSITE" id="PS00136">
    <property type="entry name" value="SUBTILASE_ASP"/>
    <property type="match status" value="1"/>
</dbReference>
<dbReference type="Gene3D" id="2.60.40.10">
    <property type="entry name" value="Immunoglobulins"/>
    <property type="match status" value="3"/>
</dbReference>
<dbReference type="InterPro" id="IPR034204">
    <property type="entry name" value="PfSUB1-like_cat_dom"/>
</dbReference>
<keyword evidence="6 10" id="KW-0378">Hydrolase</keyword>
<dbReference type="CDD" id="cd00063">
    <property type="entry name" value="FN3"/>
    <property type="match status" value="1"/>
</dbReference>
<keyword evidence="5 10" id="KW-0645">Protease</keyword>
<evidence type="ECO:0000259" key="13">
    <source>
        <dbReference type="PROSITE" id="PS50853"/>
    </source>
</evidence>
<dbReference type="PROSITE" id="PS50853">
    <property type="entry name" value="FN3"/>
    <property type="match status" value="1"/>
</dbReference>
<dbReference type="PROSITE" id="PS51892">
    <property type="entry name" value="SUBTILASE"/>
    <property type="match status" value="1"/>
</dbReference>
<dbReference type="PRINTS" id="PR00723">
    <property type="entry name" value="SUBTILISIN"/>
</dbReference>
<dbReference type="GO" id="GO:0005737">
    <property type="term" value="C:cytoplasm"/>
    <property type="evidence" value="ECO:0007669"/>
    <property type="project" value="UniProtKB-SubCell"/>
</dbReference>
<dbReference type="InterPro" id="IPR054399">
    <property type="entry name" value="Fervidolysin-like_N_prodom"/>
</dbReference>
<dbReference type="Pfam" id="PF18962">
    <property type="entry name" value="Por_Secre_tail"/>
    <property type="match status" value="1"/>
</dbReference>
<comment type="subcellular location">
    <subcellularLocation>
        <location evidence="1">Cell projection</location>
        <location evidence="1">Cilium</location>
    </subcellularLocation>
    <subcellularLocation>
        <location evidence="2">Cytoplasm</location>
    </subcellularLocation>
</comment>
<evidence type="ECO:0000256" key="11">
    <source>
        <dbReference type="RuleBase" id="RU003355"/>
    </source>
</evidence>
<keyword evidence="8" id="KW-0969">Cilium</keyword>
<dbReference type="EMBL" id="CP027806">
    <property type="protein sequence ID" value="AXJ00363.1"/>
    <property type="molecule type" value="Genomic_DNA"/>
</dbReference>
<dbReference type="Gene3D" id="2.60.40.4070">
    <property type="match status" value="1"/>
</dbReference>
<dbReference type="InterPro" id="IPR036116">
    <property type="entry name" value="FN3_sf"/>
</dbReference>
<feature type="active site" description="Charge relay system" evidence="10">
    <location>
        <position position="184"/>
    </location>
</feature>
<dbReference type="InterPro" id="IPR026444">
    <property type="entry name" value="Secre_tail"/>
</dbReference>
<dbReference type="CDD" id="cd07473">
    <property type="entry name" value="Peptidases_S8_Subtilisin_like"/>
    <property type="match status" value="1"/>
</dbReference>
<evidence type="ECO:0000256" key="10">
    <source>
        <dbReference type="PROSITE-ProRule" id="PRU01240"/>
    </source>
</evidence>
<feature type="active site" description="Charge relay system" evidence="10">
    <location>
        <position position="391"/>
    </location>
</feature>
<dbReference type="InterPro" id="IPR013783">
    <property type="entry name" value="Ig-like_fold"/>
</dbReference>
<dbReference type="Pfam" id="PF00082">
    <property type="entry name" value="Peptidase_S8"/>
    <property type="match status" value="1"/>
</dbReference>
<dbReference type="Pfam" id="PF22148">
    <property type="entry name" value="Fervidolysin_NPro-like"/>
    <property type="match status" value="1"/>
</dbReference>
<evidence type="ECO:0000313" key="14">
    <source>
        <dbReference type="EMBL" id="AXJ00363.1"/>
    </source>
</evidence>
<dbReference type="KEGG" id="cprv:CYPRO_1098"/>
<dbReference type="NCBIfam" id="TIGR04183">
    <property type="entry name" value="Por_Secre_tail"/>
    <property type="match status" value="1"/>
</dbReference>
<keyword evidence="4" id="KW-0963">Cytoplasm</keyword>
<reference evidence="14 15" key="1">
    <citation type="submission" date="2018-03" db="EMBL/GenBank/DDBJ databases">
        <title>Phenotypic and genomic properties of Cyclonatronum proteinivorum gen. nov., sp. nov., a haloalkaliphilic bacteroidete from soda lakes possessing Na+-translocating rhodopsin.</title>
        <authorList>
            <person name="Toshchakov S.V."/>
            <person name="Korzhenkov A."/>
            <person name="Samarov N.I."/>
            <person name="Kublanov I.V."/>
            <person name="Muntyan M.S."/>
            <person name="Sorokin D.Y."/>
        </authorList>
    </citation>
    <scope>NUCLEOTIDE SEQUENCE [LARGE SCALE GENOMIC DNA]</scope>
    <source>
        <strain evidence="14 15">Omega</strain>
    </source>
</reference>
<evidence type="ECO:0000256" key="6">
    <source>
        <dbReference type="ARBA" id="ARBA00022801"/>
    </source>
</evidence>
<evidence type="ECO:0000256" key="9">
    <source>
        <dbReference type="ARBA" id="ARBA00023273"/>
    </source>
</evidence>
<dbReference type="Pfam" id="PF00041">
    <property type="entry name" value="fn3"/>
    <property type="match status" value="1"/>
</dbReference>